<evidence type="ECO:0000259" key="7">
    <source>
        <dbReference type="PROSITE" id="PS50950"/>
    </source>
</evidence>
<dbReference type="InterPro" id="IPR006612">
    <property type="entry name" value="THAP_Znf"/>
</dbReference>
<evidence type="ECO:0000256" key="4">
    <source>
        <dbReference type="ARBA" id="ARBA00023125"/>
    </source>
</evidence>
<keyword evidence="3" id="KW-0862">Zinc</keyword>
<evidence type="ECO:0000313" key="8">
    <source>
        <dbReference type="EMBL" id="OXA57480.1"/>
    </source>
</evidence>
<feature type="region of interest" description="Disordered" evidence="6">
    <location>
        <begin position="1"/>
        <end position="22"/>
    </location>
</feature>
<evidence type="ECO:0000256" key="1">
    <source>
        <dbReference type="ARBA" id="ARBA00022723"/>
    </source>
</evidence>
<dbReference type="Pfam" id="PF05485">
    <property type="entry name" value="THAP"/>
    <property type="match status" value="1"/>
</dbReference>
<keyword evidence="4 5" id="KW-0238">DNA-binding</keyword>
<evidence type="ECO:0000256" key="5">
    <source>
        <dbReference type="PROSITE-ProRule" id="PRU00309"/>
    </source>
</evidence>
<keyword evidence="1" id="KW-0479">Metal-binding</keyword>
<evidence type="ECO:0000313" key="9">
    <source>
        <dbReference type="Proteomes" id="UP000198287"/>
    </source>
</evidence>
<dbReference type="Proteomes" id="UP000198287">
    <property type="component" value="Unassembled WGS sequence"/>
</dbReference>
<organism evidence="8 9">
    <name type="scientific">Folsomia candida</name>
    <name type="common">Springtail</name>
    <dbReference type="NCBI Taxonomy" id="158441"/>
    <lineage>
        <taxon>Eukaryota</taxon>
        <taxon>Metazoa</taxon>
        <taxon>Ecdysozoa</taxon>
        <taxon>Arthropoda</taxon>
        <taxon>Hexapoda</taxon>
        <taxon>Collembola</taxon>
        <taxon>Entomobryomorpha</taxon>
        <taxon>Isotomoidea</taxon>
        <taxon>Isotomidae</taxon>
        <taxon>Proisotominae</taxon>
        <taxon>Folsomia</taxon>
    </lineage>
</organism>
<proteinExistence type="predicted"/>
<keyword evidence="2 5" id="KW-0863">Zinc-finger</keyword>
<evidence type="ECO:0000256" key="2">
    <source>
        <dbReference type="ARBA" id="ARBA00022771"/>
    </source>
</evidence>
<dbReference type="PROSITE" id="PS50950">
    <property type="entry name" value="ZF_THAP"/>
    <property type="match status" value="1"/>
</dbReference>
<gene>
    <name evidence="8" type="ORF">Fcan01_06501</name>
</gene>
<name>A0A226EJK9_FOLCA</name>
<comment type="caution">
    <text evidence="8">The sequence shown here is derived from an EMBL/GenBank/DDBJ whole genome shotgun (WGS) entry which is preliminary data.</text>
</comment>
<dbReference type="SUPFAM" id="SSF57716">
    <property type="entry name" value="Glucocorticoid receptor-like (DNA-binding domain)"/>
    <property type="match status" value="1"/>
</dbReference>
<keyword evidence="9" id="KW-1185">Reference proteome</keyword>
<feature type="domain" description="THAP-type" evidence="7">
    <location>
        <begin position="1"/>
        <end position="85"/>
    </location>
</feature>
<dbReference type="EMBL" id="LNIX01000003">
    <property type="protein sequence ID" value="OXA57480.1"/>
    <property type="molecule type" value="Genomic_DNA"/>
</dbReference>
<evidence type="ECO:0000256" key="6">
    <source>
        <dbReference type="SAM" id="MobiDB-lite"/>
    </source>
</evidence>
<dbReference type="GO" id="GO:0008270">
    <property type="term" value="F:zinc ion binding"/>
    <property type="evidence" value="ECO:0007669"/>
    <property type="project" value="UniProtKB-KW"/>
</dbReference>
<dbReference type="GO" id="GO:0003677">
    <property type="term" value="F:DNA binding"/>
    <property type="evidence" value="ECO:0007669"/>
    <property type="project" value="UniProtKB-UniRule"/>
</dbReference>
<protein>
    <recommendedName>
        <fullName evidence="7">THAP-type domain-containing protein</fullName>
    </recommendedName>
</protein>
<evidence type="ECO:0000256" key="3">
    <source>
        <dbReference type="ARBA" id="ARBA00022833"/>
    </source>
</evidence>
<dbReference type="AlphaFoldDB" id="A0A226EJK9"/>
<reference evidence="8 9" key="1">
    <citation type="submission" date="2015-12" db="EMBL/GenBank/DDBJ databases">
        <title>The genome of Folsomia candida.</title>
        <authorList>
            <person name="Faddeeva A."/>
            <person name="Derks M.F."/>
            <person name="Anvar Y."/>
            <person name="Smit S."/>
            <person name="Van Straalen N."/>
            <person name="Roelofs D."/>
        </authorList>
    </citation>
    <scope>NUCLEOTIDE SEQUENCE [LARGE SCALE GENOMIC DNA]</scope>
    <source>
        <strain evidence="8 9">VU population</strain>
        <tissue evidence="8">Whole body</tissue>
    </source>
</reference>
<sequence length="113" mass="12324">MGRNCAISNCPDRKGKPSHKVHSFPNAKHALLRSIWISQAIGTPSSLKLDNFGVCSRHFSSNNYVAGHATTTKSKGGEDDVQTNGDEEFEIPPDPAEANLELINSILNTYEQV</sequence>
<accession>A0A226EJK9</accession>
<dbReference type="OrthoDB" id="6611988at2759"/>